<proteinExistence type="predicted"/>
<dbReference type="AlphaFoldDB" id="A0A450T7E4"/>
<accession>A0A450T7E4</accession>
<protein>
    <submittedName>
        <fullName evidence="1">Uncharacterized protein</fullName>
    </submittedName>
</protein>
<sequence length="71" mass="8232">MPRIYYPPSLHGVGTVASRMFQHGPQIDLVETAIFHPLLIGAGFPPAQYEMPRRYREDMHRDRGILQVRSR</sequence>
<dbReference type="EMBL" id="CAADFE010000003">
    <property type="protein sequence ID" value="VFJ62727.1"/>
    <property type="molecule type" value="Genomic_DNA"/>
</dbReference>
<organism evidence="1">
    <name type="scientific">Candidatus Kentrum sp. FW</name>
    <dbReference type="NCBI Taxonomy" id="2126338"/>
    <lineage>
        <taxon>Bacteria</taxon>
        <taxon>Pseudomonadati</taxon>
        <taxon>Pseudomonadota</taxon>
        <taxon>Gammaproteobacteria</taxon>
        <taxon>Candidatus Kentrum</taxon>
    </lineage>
</organism>
<name>A0A450T7E4_9GAMM</name>
<reference evidence="1" key="1">
    <citation type="submission" date="2019-02" db="EMBL/GenBank/DDBJ databases">
        <authorList>
            <person name="Gruber-Vodicka R. H."/>
            <person name="Seah K. B. B."/>
        </authorList>
    </citation>
    <scope>NUCLEOTIDE SEQUENCE</scope>
    <source>
        <strain evidence="1">BECK_BZ131</strain>
    </source>
</reference>
<gene>
    <name evidence="1" type="ORF">BECKFW1821C_GA0114237_10034</name>
</gene>
<evidence type="ECO:0000313" key="1">
    <source>
        <dbReference type="EMBL" id="VFJ62727.1"/>
    </source>
</evidence>